<comment type="caution">
    <text evidence="2">The sequence shown here is derived from an EMBL/GenBank/DDBJ whole genome shotgun (WGS) entry which is preliminary data.</text>
</comment>
<evidence type="ECO:0000313" key="3">
    <source>
        <dbReference type="Proteomes" id="UP000887013"/>
    </source>
</evidence>
<evidence type="ECO:0000313" key="1">
    <source>
        <dbReference type="EMBL" id="GFS74645.1"/>
    </source>
</evidence>
<proteinExistence type="predicted"/>
<organism evidence="2 3">
    <name type="scientific">Nephila pilipes</name>
    <name type="common">Giant wood spider</name>
    <name type="synonym">Nephila maculata</name>
    <dbReference type="NCBI Taxonomy" id="299642"/>
    <lineage>
        <taxon>Eukaryota</taxon>
        <taxon>Metazoa</taxon>
        <taxon>Ecdysozoa</taxon>
        <taxon>Arthropoda</taxon>
        <taxon>Chelicerata</taxon>
        <taxon>Arachnida</taxon>
        <taxon>Araneae</taxon>
        <taxon>Araneomorphae</taxon>
        <taxon>Entelegynae</taxon>
        <taxon>Araneoidea</taxon>
        <taxon>Nephilidae</taxon>
        <taxon>Nephila</taxon>
    </lineage>
</organism>
<name>A0A8X6NLD8_NEPPI</name>
<reference evidence="2" key="1">
    <citation type="submission" date="2020-08" db="EMBL/GenBank/DDBJ databases">
        <title>Multicomponent nature underlies the extraordinary mechanical properties of spider dragline silk.</title>
        <authorList>
            <person name="Kono N."/>
            <person name="Nakamura H."/>
            <person name="Mori M."/>
            <person name="Yoshida Y."/>
            <person name="Ohtoshi R."/>
            <person name="Malay A.D."/>
            <person name="Moran D.A.P."/>
            <person name="Tomita M."/>
            <person name="Numata K."/>
            <person name="Arakawa K."/>
        </authorList>
    </citation>
    <scope>NUCLEOTIDE SEQUENCE</scope>
</reference>
<dbReference type="EMBL" id="BMAW01059468">
    <property type="protein sequence ID" value="GFT21306.1"/>
    <property type="molecule type" value="Genomic_DNA"/>
</dbReference>
<dbReference type="AlphaFoldDB" id="A0A8X6NLD8"/>
<sequence>MHCKQKYQAFCGVLSLVIDLFLFYKCTCSKVDLEYAVKGMHVSKVDQEYAVRGMYVSKVDQEYAVKGIYVSKVDHCPFSSFIMQYQFRFVCQVYC</sequence>
<keyword evidence="3" id="KW-1185">Reference proteome</keyword>
<dbReference type="Proteomes" id="UP000887013">
    <property type="component" value="Unassembled WGS sequence"/>
</dbReference>
<dbReference type="EMBL" id="BMAW01001594">
    <property type="protein sequence ID" value="GFS74645.1"/>
    <property type="molecule type" value="Genomic_DNA"/>
</dbReference>
<accession>A0A8X6NLD8</accession>
<protein>
    <submittedName>
        <fullName evidence="2">Uncharacterized protein</fullName>
    </submittedName>
</protein>
<evidence type="ECO:0000313" key="2">
    <source>
        <dbReference type="EMBL" id="GFT21306.1"/>
    </source>
</evidence>
<gene>
    <name evidence="2" type="ORF">NPIL_422541</name>
    <name evidence="1" type="ORF">NPIL_558011</name>
</gene>